<feature type="region of interest" description="Disordered" evidence="1">
    <location>
        <begin position="1"/>
        <end position="34"/>
    </location>
</feature>
<evidence type="ECO:0000313" key="3">
    <source>
        <dbReference type="Proteomes" id="UP001224674"/>
    </source>
</evidence>
<proteinExistence type="predicted"/>
<keyword evidence="3" id="KW-1185">Reference proteome</keyword>
<name>A0AAJ6AFV0_9MICC</name>
<accession>A0AAJ6AFV0</accession>
<dbReference type="EMBL" id="CP122566">
    <property type="protein sequence ID" value="WGH92541.1"/>
    <property type="molecule type" value="Genomic_DNA"/>
</dbReference>
<gene>
    <name evidence="2" type="ORF">QDX21_09530</name>
</gene>
<dbReference type="AlphaFoldDB" id="A0AAJ6AFV0"/>
<sequence length="99" mass="10542">MHADILQPPPKPDPPAEPDPVEPEQPRRRRHRPELVEVEATGFVPGEEVAVAVILQHGSAGPDGRARALINRAEVADPDAAEVVLLGRISGTAAVRPLT</sequence>
<evidence type="ECO:0000313" key="2">
    <source>
        <dbReference type="EMBL" id="WGH92541.1"/>
    </source>
</evidence>
<evidence type="ECO:0000256" key="1">
    <source>
        <dbReference type="SAM" id="MobiDB-lite"/>
    </source>
</evidence>
<dbReference type="RefSeq" id="WP_279674588.1">
    <property type="nucleotide sequence ID" value="NZ_CP122566.1"/>
</dbReference>
<protein>
    <submittedName>
        <fullName evidence="2">Uncharacterized protein</fullName>
    </submittedName>
</protein>
<organism evidence="2 3">
    <name type="scientific">Auritidibacter ignavus</name>
    <dbReference type="NCBI Taxonomy" id="678932"/>
    <lineage>
        <taxon>Bacteria</taxon>
        <taxon>Bacillati</taxon>
        <taxon>Actinomycetota</taxon>
        <taxon>Actinomycetes</taxon>
        <taxon>Micrococcales</taxon>
        <taxon>Micrococcaceae</taxon>
        <taxon>Auritidibacter</taxon>
    </lineage>
</organism>
<dbReference type="Proteomes" id="UP001224674">
    <property type="component" value="Chromosome"/>
</dbReference>
<feature type="compositionally biased region" description="Pro residues" evidence="1">
    <location>
        <begin position="7"/>
        <end position="18"/>
    </location>
</feature>
<reference evidence="2 3" key="1">
    <citation type="submission" date="2023-03" db="EMBL/GenBank/DDBJ databases">
        <title>Complete genome sequences of several Auritidibacter ignavus strains isolated from ear infections.</title>
        <authorList>
            <person name="Baehr T."/>
            <person name="Baumhoegger A.M."/>
        </authorList>
    </citation>
    <scope>NUCLEOTIDE SEQUENCE [LARGE SCALE GENOMIC DNA]</scope>
    <source>
        <strain evidence="2 3">BABAE-6</strain>
    </source>
</reference>